<feature type="domain" description="PKD" evidence="1">
    <location>
        <begin position="850"/>
        <end position="936"/>
    </location>
</feature>
<dbReference type="InterPro" id="IPR000601">
    <property type="entry name" value="PKD_dom"/>
</dbReference>
<keyword evidence="3" id="KW-1185">Reference proteome</keyword>
<dbReference type="PANTHER" id="PTHR36842">
    <property type="entry name" value="PROTEIN TOLB HOMOLOG"/>
    <property type="match status" value="1"/>
</dbReference>
<sequence>MKTMKVLTGFIAFFALLILCGPVLAAEFEPVATFSIQEAATQVPGAEEQLTFDSIFDWEPRLDERYLTWVSYSAGQGKVWYYDTKDGKRETVSNVACDQNDPDISDGKIVWDDTRSGNSDIYSYDISSGKEEAVYSSTSNKFRPAISNGLVAFEDYNGHDNRDIGFIKAGSTGKPVYIDQNQMDKANPDVDGDWIVYQQLDDGKEDWNIYAYNVKTEQLVQVTRDPATQQKPRISGDLVVWEDNRSGKWDIFMYNLKKDLTTAITYDDVDDHDPSVSGSNVVWSRVEQNGTSHIYMVNLQIPATYVVSPGPGNQIKPDICVDKVAWQDDRLGNWDVFLYTLKPNTPFRSYEFYGPVTINYLPAPVGTEILAKVNGKTKGSITVSKEGYYGGQDSYSGKLTVNIEQADIGKTITFWADGVQGTPTIPINAGGTTQELTLNFANAKPQADLCFYGSVFVDGQAAEKGTTITARIDDVIRGEITTTQYGMYGGAGDQDPALKIPITENDLGKHVSFWQGDYKSAETFQITSGGRFKQDLSFTKANPLSPYEFYGYVQFDGKSAPAGTPIEARIDSVPVTTYVTRYAGSYGGPGETPEDARLIVPIKEADVGKTISFWTGTQRAPETQVIARSGERIVRKDLDFSSAPSGIIADFSANPTSGAAPLTVKFTDLSAGNPTMWIWDFGDGPIPMDANDSNVSCASGNCNTIANPTHTYRASGTYTVTLTASNRQSSDTKVKTGFITVGTTPSFKADFTASPTSGPAPLTVQFTDLTTGNPTMWNWDFGDGPIPMDTSGANVSCASGNCNSIANPKHTYAHDGVYTVTLRASNQYGNSDTQVKQAYITVSNTPVPGFKADFTASPTSGPAPLTVQFTDLTTGNPTMWNWDFGDGPIPMDASGANVSCASGNCNSIANPKHTYTRDGVYTVTLRASNQYGNSDTQVKQGYITVSSIPGPVFNADFTAAPTSGAAPLTVQFTDKSVGSPTMWVWNFGDGPIPMDASGTNVSCASGNCNSIANPRHTYTKNGAYTVTLTASNAQNSDTETKVNYINVQNIPTSDSIPISAGWNFISVPKKLVAGKDTAAIFGHIEVDGHSIFQYDSVRGQWLTLNQSNQIKPLEAVWLYSKKADSVPLSFDSDPLQIPQTRELKRGWNAVGFTGFEPLEAKFTLLSVQDKWVNCLGFDRVLQKYNEMIIKGRNDDTKLNPYNGYWLFMSEDGVLAAISA</sequence>
<accession>A0A2V2MR60</accession>
<dbReference type="NCBIfam" id="TIGR04275">
    <property type="entry name" value="beta_prop_Msarc"/>
    <property type="match status" value="3"/>
</dbReference>
<dbReference type="Pfam" id="PF00801">
    <property type="entry name" value="PKD"/>
    <property type="match status" value="4"/>
</dbReference>
<gene>
    <name evidence="2" type="ORF">DK846_14625</name>
</gene>
<dbReference type="InterPro" id="IPR035986">
    <property type="entry name" value="PKD_dom_sf"/>
</dbReference>
<reference evidence="2 3" key="1">
    <citation type="submission" date="2018-05" db="EMBL/GenBank/DDBJ databases">
        <title>Draft genome of Methanospirillum lacunae Ki8-1.</title>
        <authorList>
            <person name="Dueholm M.S."/>
            <person name="Nielsen P.H."/>
            <person name="Bakmann L.F."/>
            <person name="Otzen D.E."/>
        </authorList>
    </citation>
    <scope>NUCLEOTIDE SEQUENCE [LARGE SCALE GENOMIC DNA]</scope>
    <source>
        <strain evidence="2 3">Ki8-1</strain>
    </source>
</reference>
<dbReference type="SUPFAM" id="SSF49299">
    <property type="entry name" value="PKD domain"/>
    <property type="match status" value="4"/>
</dbReference>
<dbReference type="PANTHER" id="PTHR36842:SF1">
    <property type="entry name" value="PROTEIN TOLB"/>
    <property type="match status" value="1"/>
</dbReference>
<evidence type="ECO:0000313" key="3">
    <source>
        <dbReference type="Proteomes" id="UP000245657"/>
    </source>
</evidence>
<dbReference type="InterPro" id="IPR013783">
    <property type="entry name" value="Ig-like_fold"/>
</dbReference>
<feature type="domain" description="PKD" evidence="1">
    <location>
        <begin position="953"/>
        <end position="1052"/>
    </location>
</feature>
<dbReference type="SUPFAM" id="SSF69304">
    <property type="entry name" value="Tricorn protease N-terminal domain"/>
    <property type="match status" value="2"/>
</dbReference>
<dbReference type="Gene3D" id="2.60.40.10">
    <property type="entry name" value="Immunoglobulins"/>
    <property type="match status" value="4"/>
</dbReference>
<dbReference type="EMBL" id="QGMY01000011">
    <property type="protein sequence ID" value="PWR70622.1"/>
    <property type="molecule type" value="Genomic_DNA"/>
</dbReference>
<dbReference type="SMART" id="SM00089">
    <property type="entry name" value="PKD"/>
    <property type="match status" value="4"/>
</dbReference>
<dbReference type="FunFam" id="2.60.40.10:FF:000270">
    <property type="entry name" value="Cell surface protein"/>
    <property type="match status" value="1"/>
</dbReference>
<name>A0A2V2MR60_9EURY</name>
<protein>
    <recommendedName>
        <fullName evidence="1">PKD domain-containing protein</fullName>
    </recommendedName>
</protein>
<dbReference type="Proteomes" id="UP000245657">
    <property type="component" value="Unassembled WGS sequence"/>
</dbReference>
<dbReference type="InterPro" id="IPR011042">
    <property type="entry name" value="6-blade_b-propeller_TolB-like"/>
</dbReference>
<comment type="caution">
    <text evidence="2">The sequence shown here is derived from an EMBL/GenBank/DDBJ whole genome shotgun (WGS) entry which is preliminary data.</text>
</comment>
<feature type="domain" description="PKD" evidence="1">
    <location>
        <begin position="647"/>
        <end position="726"/>
    </location>
</feature>
<dbReference type="CDD" id="cd00146">
    <property type="entry name" value="PKD"/>
    <property type="match status" value="4"/>
</dbReference>
<dbReference type="AlphaFoldDB" id="A0A2V2MR60"/>
<organism evidence="2 3">
    <name type="scientific">Methanospirillum lacunae</name>
    <dbReference type="NCBI Taxonomy" id="668570"/>
    <lineage>
        <taxon>Archaea</taxon>
        <taxon>Methanobacteriati</taxon>
        <taxon>Methanobacteriota</taxon>
        <taxon>Stenosarchaea group</taxon>
        <taxon>Methanomicrobia</taxon>
        <taxon>Methanomicrobiales</taxon>
        <taxon>Methanospirillaceae</taxon>
        <taxon>Methanospirillum</taxon>
    </lineage>
</organism>
<evidence type="ECO:0000313" key="2">
    <source>
        <dbReference type="EMBL" id="PWR70622.1"/>
    </source>
</evidence>
<dbReference type="Gene3D" id="2.120.10.30">
    <property type="entry name" value="TolB, C-terminal domain"/>
    <property type="match status" value="1"/>
</dbReference>
<dbReference type="InterPro" id="IPR027618">
    <property type="entry name" value="Beta_prop_Msarc"/>
</dbReference>
<feature type="domain" description="PKD" evidence="1">
    <location>
        <begin position="747"/>
        <end position="847"/>
    </location>
</feature>
<proteinExistence type="predicted"/>
<dbReference type="PROSITE" id="PS50093">
    <property type="entry name" value="PKD"/>
    <property type="match status" value="4"/>
</dbReference>
<evidence type="ECO:0000259" key="1">
    <source>
        <dbReference type="PROSITE" id="PS50093"/>
    </source>
</evidence>
<dbReference type="InterPro" id="IPR022409">
    <property type="entry name" value="PKD/Chitinase_dom"/>
</dbReference>